<reference evidence="2 3" key="1">
    <citation type="submission" date="2024-09" db="EMBL/GenBank/DDBJ databases">
        <authorList>
            <person name="Sun Q."/>
            <person name="Mori K."/>
        </authorList>
    </citation>
    <scope>NUCLEOTIDE SEQUENCE [LARGE SCALE GENOMIC DNA]</scope>
    <source>
        <strain evidence="2 3">CCM 7468</strain>
    </source>
</reference>
<keyword evidence="1" id="KW-0812">Transmembrane</keyword>
<keyword evidence="1" id="KW-1133">Transmembrane helix</keyword>
<sequence>MIPTPRFRLQDPLSLSAGAQPRLGWGVLVCAGLWVAVLWALSA</sequence>
<proteinExistence type="predicted"/>
<keyword evidence="3" id="KW-1185">Reference proteome</keyword>
<evidence type="ECO:0000313" key="2">
    <source>
        <dbReference type="EMBL" id="MFC0384266.1"/>
    </source>
</evidence>
<dbReference type="Proteomes" id="UP001589789">
    <property type="component" value="Unassembled WGS sequence"/>
</dbReference>
<gene>
    <name evidence="2" type="ORF">ACFFIC_01730</name>
</gene>
<evidence type="ECO:0000313" key="3">
    <source>
        <dbReference type="Proteomes" id="UP001589789"/>
    </source>
</evidence>
<organism evidence="2 3">
    <name type="scientific">Muricoccus vinaceus</name>
    <dbReference type="NCBI Taxonomy" id="424704"/>
    <lineage>
        <taxon>Bacteria</taxon>
        <taxon>Pseudomonadati</taxon>
        <taxon>Pseudomonadota</taxon>
        <taxon>Alphaproteobacteria</taxon>
        <taxon>Acetobacterales</taxon>
        <taxon>Roseomonadaceae</taxon>
        <taxon>Muricoccus</taxon>
    </lineage>
</organism>
<keyword evidence="1" id="KW-0472">Membrane</keyword>
<feature type="transmembrane region" description="Helical" evidence="1">
    <location>
        <begin position="23"/>
        <end position="41"/>
    </location>
</feature>
<name>A0ABV6ILG9_9PROT</name>
<accession>A0ABV6ILG9</accession>
<dbReference type="RefSeq" id="WP_377048303.1">
    <property type="nucleotide sequence ID" value="NZ_JBHLVZ010000002.1"/>
</dbReference>
<comment type="caution">
    <text evidence="2">The sequence shown here is derived from an EMBL/GenBank/DDBJ whole genome shotgun (WGS) entry which is preliminary data.</text>
</comment>
<evidence type="ECO:0000256" key="1">
    <source>
        <dbReference type="SAM" id="Phobius"/>
    </source>
</evidence>
<dbReference type="EMBL" id="JBHLVZ010000002">
    <property type="protein sequence ID" value="MFC0384266.1"/>
    <property type="molecule type" value="Genomic_DNA"/>
</dbReference>
<protein>
    <submittedName>
        <fullName evidence="2">Uncharacterized protein</fullName>
    </submittedName>
</protein>